<keyword evidence="2" id="KW-1185">Reference proteome</keyword>
<evidence type="ECO:0000313" key="2">
    <source>
        <dbReference type="Proteomes" id="UP000187148"/>
    </source>
</evidence>
<accession>A0A807LG57</accession>
<dbReference type="EMBL" id="CP019445">
    <property type="protein sequence ID" value="APZ05050.1"/>
    <property type="molecule type" value="Genomic_DNA"/>
</dbReference>
<dbReference type="Proteomes" id="UP000187148">
    <property type="component" value="Chromosome"/>
</dbReference>
<dbReference type="Gene3D" id="3.40.630.30">
    <property type="match status" value="1"/>
</dbReference>
<dbReference type="InterPro" id="IPR016181">
    <property type="entry name" value="Acyl_CoA_acyltransferase"/>
</dbReference>
<dbReference type="GeneID" id="77481607"/>
<dbReference type="KEGG" id="kco:BWI95_08265"/>
<evidence type="ECO:0008006" key="3">
    <source>
        <dbReference type="Google" id="ProtNLM"/>
    </source>
</evidence>
<gene>
    <name evidence="1" type="ORF">BWI95_08265</name>
</gene>
<reference evidence="1 2" key="1">
    <citation type="submission" date="2017-01" db="EMBL/GenBank/DDBJ databases">
        <authorList>
            <person name="Cao J.-M."/>
        </authorList>
    </citation>
    <scope>NUCLEOTIDE SEQUENCE [LARGE SCALE GENOMIC DNA]</scope>
    <source>
        <strain evidence="1 2">888-76</strain>
    </source>
</reference>
<name>A0A807LG57_9ENTR</name>
<dbReference type="SUPFAM" id="SSF55729">
    <property type="entry name" value="Acyl-CoA N-acyltransferases (Nat)"/>
    <property type="match status" value="1"/>
</dbReference>
<protein>
    <recommendedName>
        <fullName evidence="3">N-acetyltransferase</fullName>
    </recommendedName>
</protein>
<organism evidence="1 2">
    <name type="scientific">Kosakonia cowanii JCM 10956 = DSM 18146</name>
    <dbReference type="NCBI Taxonomy" id="1300165"/>
    <lineage>
        <taxon>Bacteria</taxon>
        <taxon>Pseudomonadati</taxon>
        <taxon>Pseudomonadota</taxon>
        <taxon>Gammaproteobacteria</taxon>
        <taxon>Enterobacterales</taxon>
        <taxon>Enterobacteriaceae</taxon>
        <taxon>Kosakonia</taxon>
    </lineage>
</organism>
<dbReference type="RefSeq" id="WP_042715029.1">
    <property type="nucleotide sequence ID" value="NZ_CP019445.1"/>
</dbReference>
<dbReference type="AlphaFoldDB" id="A0A807LG57"/>
<sequence length="196" mass="22457">MNVRDATFSDIELICDLLAEAFYDDVLIESAFPAPERRREALRSFFRIYAEVALRKGGVIIDENNVGALMYFHYDSENITDEILFKQLRDEYSADYATMAYLMHKLSAYHPTTPHFYIFVLAIPGQDRGMDVINALMYRLIHLQDQAGVPCYAECTAARVQRLAGRLGFKPADFKLCVDGFPELYPILREPQKALI</sequence>
<proteinExistence type="predicted"/>
<evidence type="ECO:0000313" key="1">
    <source>
        <dbReference type="EMBL" id="APZ05050.1"/>
    </source>
</evidence>